<keyword evidence="5" id="KW-0808">Transferase</keyword>
<evidence type="ECO:0000256" key="5">
    <source>
        <dbReference type="ARBA" id="ARBA00022679"/>
    </source>
</evidence>
<evidence type="ECO:0000256" key="10">
    <source>
        <dbReference type="ARBA" id="ARBA00029774"/>
    </source>
</evidence>
<dbReference type="AlphaFoldDB" id="A0A1F7JMB4"/>
<dbReference type="InterPro" id="IPR027417">
    <property type="entry name" value="P-loop_NTPase"/>
</dbReference>
<dbReference type="Gene3D" id="3.90.870.10">
    <property type="entry name" value="DHBP synthase"/>
    <property type="match status" value="1"/>
</dbReference>
<dbReference type="PANTHER" id="PTHR17490">
    <property type="entry name" value="SUA5"/>
    <property type="match status" value="1"/>
</dbReference>
<evidence type="ECO:0000256" key="2">
    <source>
        <dbReference type="ARBA" id="ARBA00007663"/>
    </source>
</evidence>
<dbReference type="EC" id="2.7.7.87" evidence="3"/>
<dbReference type="Pfam" id="PF02367">
    <property type="entry name" value="TsaE"/>
    <property type="match status" value="1"/>
</dbReference>
<protein>
    <recommendedName>
        <fullName evidence="10">L-threonylcarbamoyladenylate synthase</fullName>
        <ecNumber evidence="3">2.7.7.87</ecNumber>
    </recommendedName>
    <alternativeName>
        <fullName evidence="10">L-threonylcarbamoyladenylate synthase</fullName>
    </alternativeName>
</protein>
<dbReference type="InterPro" id="IPR017945">
    <property type="entry name" value="DHBP_synth_RibB-like_a/b_dom"/>
</dbReference>
<dbReference type="NCBIfam" id="TIGR00150">
    <property type="entry name" value="T6A_YjeE"/>
    <property type="match status" value="1"/>
</dbReference>
<dbReference type="GO" id="GO:0005524">
    <property type="term" value="F:ATP binding"/>
    <property type="evidence" value="ECO:0007669"/>
    <property type="project" value="UniProtKB-KW"/>
</dbReference>
<comment type="similarity">
    <text evidence="2">Belongs to the SUA5 family.</text>
</comment>
<dbReference type="Pfam" id="PF01300">
    <property type="entry name" value="Sua5_yciO_yrdC"/>
    <property type="match status" value="1"/>
</dbReference>
<dbReference type="GO" id="GO:0005737">
    <property type="term" value="C:cytoplasm"/>
    <property type="evidence" value="ECO:0007669"/>
    <property type="project" value="UniProtKB-SubCell"/>
</dbReference>
<dbReference type="SUPFAM" id="SSF52540">
    <property type="entry name" value="P-loop containing nucleoside triphosphate hydrolases"/>
    <property type="match status" value="1"/>
</dbReference>
<keyword evidence="4" id="KW-0963">Cytoplasm</keyword>
<dbReference type="PROSITE" id="PS51163">
    <property type="entry name" value="YRDC"/>
    <property type="match status" value="1"/>
</dbReference>
<dbReference type="InterPro" id="IPR050156">
    <property type="entry name" value="TC-AMP_synthase_SUA5"/>
</dbReference>
<evidence type="ECO:0000256" key="6">
    <source>
        <dbReference type="ARBA" id="ARBA00022694"/>
    </source>
</evidence>
<keyword evidence="7" id="KW-0548">Nucleotidyltransferase</keyword>
<comment type="catalytic activity">
    <reaction evidence="11">
        <text>L-threonine + hydrogencarbonate + ATP = L-threonylcarbamoyladenylate + diphosphate + H2O</text>
        <dbReference type="Rhea" id="RHEA:36407"/>
        <dbReference type="ChEBI" id="CHEBI:15377"/>
        <dbReference type="ChEBI" id="CHEBI:17544"/>
        <dbReference type="ChEBI" id="CHEBI:30616"/>
        <dbReference type="ChEBI" id="CHEBI:33019"/>
        <dbReference type="ChEBI" id="CHEBI:57926"/>
        <dbReference type="ChEBI" id="CHEBI:73682"/>
        <dbReference type="EC" id="2.7.7.87"/>
    </reaction>
</comment>
<evidence type="ECO:0000256" key="3">
    <source>
        <dbReference type="ARBA" id="ARBA00012584"/>
    </source>
</evidence>
<dbReference type="GO" id="GO:0002949">
    <property type="term" value="P:tRNA threonylcarbamoyladenosine modification"/>
    <property type="evidence" value="ECO:0007669"/>
    <property type="project" value="InterPro"/>
</dbReference>
<comment type="subcellular location">
    <subcellularLocation>
        <location evidence="1">Cytoplasm</location>
    </subcellularLocation>
</comment>
<evidence type="ECO:0000313" key="13">
    <source>
        <dbReference type="EMBL" id="OGK56759.1"/>
    </source>
</evidence>
<evidence type="ECO:0000256" key="8">
    <source>
        <dbReference type="ARBA" id="ARBA00022741"/>
    </source>
</evidence>
<dbReference type="PANTHER" id="PTHR17490:SF16">
    <property type="entry name" value="THREONYLCARBAMOYL-AMP SYNTHASE"/>
    <property type="match status" value="1"/>
</dbReference>
<dbReference type="SUPFAM" id="SSF55821">
    <property type="entry name" value="YrdC/RibB"/>
    <property type="match status" value="1"/>
</dbReference>
<feature type="domain" description="YrdC-like" evidence="12">
    <location>
        <begin position="13"/>
        <end position="202"/>
    </location>
</feature>
<comment type="caution">
    <text evidence="13">The sequence shown here is derived from an EMBL/GenBank/DDBJ whole genome shotgun (WGS) entry which is preliminary data.</text>
</comment>
<evidence type="ECO:0000313" key="14">
    <source>
        <dbReference type="Proteomes" id="UP000176376"/>
    </source>
</evidence>
<dbReference type="GO" id="GO:0000049">
    <property type="term" value="F:tRNA binding"/>
    <property type="evidence" value="ECO:0007669"/>
    <property type="project" value="TreeGrafter"/>
</dbReference>
<dbReference type="STRING" id="1802074.A3J15_02365"/>
<dbReference type="GO" id="GO:0003725">
    <property type="term" value="F:double-stranded RNA binding"/>
    <property type="evidence" value="ECO:0007669"/>
    <property type="project" value="InterPro"/>
</dbReference>
<proteinExistence type="inferred from homology"/>
<evidence type="ECO:0000256" key="11">
    <source>
        <dbReference type="ARBA" id="ARBA00048366"/>
    </source>
</evidence>
<evidence type="ECO:0000256" key="9">
    <source>
        <dbReference type="ARBA" id="ARBA00022840"/>
    </source>
</evidence>
<keyword evidence="9" id="KW-0067">ATP-binding</keyword>
<sequence>MKRIKVLKNNKENIYNRLVMEVLTAGGLVVIPTDTVYGLAVDARSEIGIAKLMQFKSRPIGKAISVFIQSVSDAKKYVFINQKNEQILNKIFSGPYTAVLRSKHVLSQKLESDSGSLGIRLPDYPFVNKLLTDYRYPITATSANISGHPPIYHLDSMLKRLSYKKKSMIDLVVDAGRLPYHKPSTVVDLSEDMISVLRLGDHDLAQKEIYTSSSETETQKIARLFMEKYDPMRNKQPIVILLQGDLGSGKTQFVKGIGQYYAINNIISPSFVIYYEYKIVSKYQGFFYHVDLYNISEKNEFDYLHIDKMLSSGNIICIEWGEKSRKIIDKLQSSATIFYVELKYLSETKREITIC</sequence>
<dbReference type="Proteomes" id="UP000176376">
    <property type="component" value="Unassembled WGS sequence"/>
</dbReference>
<gene>
    <name evidence="13" type="ORF">A3J15_02365</name>
</gene>
<name>A0A1F7JMB4_9BACT</name>
<evidence type="ECO:0000256" key="4">
    <source>
        <dbReference type="ARBA" id="ARBA00022490"/>
    </source>
</evidence>
<dbReference type="GO" id="GO:0006450">
    <property type="term" value="P:regulation of translational fidelity"/>
    <property type="evidence" value="ECO:0007669"/>
    <property type="project" value="TreeGrafter"/>
</dbReference>
<organism evidence="13 14">
    <name type="scientific">Candidatus Roizmanbacteria bacterium RIFCSPLOWO2_02_FULL_38_10</name>
    <dbReference type="NCBI Taxonomy" id="1802074"/>
    <lineage>
        <taxon>Bacteria</taxon>
        <taxon>Candidatus Roizmaniibacteriota</taxon>
    </lineage>
</organism>
<accession>A0A1F7JMB4</accession>
<dbReference type="GO" id="GO:0061710">
    <property type="term" value="F:L-threonylcarbamoyladenylate synthase"/>
    <property type="evidence" value="ECO:0007669"/>
    <property type="project" value="UniProtKB-EC"/>
</dbReference>
<dbReference type="Gene3D" id="3.40.50.300">
    <property type="entry name" value="P-loop containing nucleotide triphosphate hydrolases"/>
    <property type="match status" value="1"/>
</dbReference>
<dbReference type="InterPro" id="IPR006070">
    <property type="entry name" value="Sua5-like_dom"/>
</dbReference>
<evidence type="ECO:0000259" key="12">
    <source>
        <dbReference type="PROSITE" id="PS51163"/>
    </source>
</evidence>
<evidence type="ECO:0000256" key="1">
    <source>
        <dbReference type="ARBA" id="ARBA00004496"/>
    </source>
</evidence>
<reference evidence="13 14" key="1">
    <citation type="journal article" date="2016" name="Nat. Commun.">
        <title>Thousands of microbial genomes shed light on interconnected biogeochemical processes in an aquifer system.</title>
        <authorList>
            <person name="Anantharaman K."/>
            <person name="Brown C.T."/>
            <person name="Hug L.A."/>
            <person name="Sharon I."/>
            <person name="Castelle C.J."/>
            <person name="Probst A.J."/>
            <person name="Thomas B.C."/>
            <person name="Singh A."/>
            <person name="Wilkins M.J."/>
            <person name="Karaoz U."/>
            <person name="Brodie E.L."/>
            <person name="Williams K.H."/>
            <person name="Hubbard S.S."/>
            <person name="Banfield J.F."/>
        </authorList>
    </citation>
    <scope>NUCLEOTIDE SEQUENCE [LARGE SCALE GENOMIC DNA]</scope>
</reference>
<dbReference type="InterPro" id="IPR003442">
    <property type="entry name" value="T6A_TsaE"/>
</dbReference>
<evidence type="ECO:0000256" key="7">
    <source>
        <dbReference type="ARBA" id="ARBA00022695"/>
    </source>
</evidence>
<keyword evidence="6" id="KW-0819">tRNA processing</keyword>
<dbReference type="NCBIfam" id="TIGR00057">
    <property type="entry name" value="L-threonylcarbamoyladenylate synthase"/>
    <property type="match status" value="1"/>
</dbReference>
<dbReference type="EMBL" id="MGAY01000025">
    <property type="protein sequence ID" value="OGK56759.1"/>
    <property type="molecule type" value="Genomic_DNA"/>
</dbReference>
<keyword evidence="8" id="KW-0547">Nucleotide-binding</keyword>